<accession>A0A0K3CHB2</accession>
<keyword evidence="12" id="KW-1185">Reference proteome</keyword>
<dbReference type="Pfam" id="PF02271">
    <property type="entry name" value="UCR_14kD"/>
    <property type="match status" value="1"/>
</dbReference>
<dbReference type="PANTHER" id="PTHR12022:SF0">
    <property type="entry name" value="CYTOCHROME B-C1 COMPLEX SUBUNIT 7"/>
    <property type="match status" value="1"/>
</dbReference>
<name>A0A0K3CHB2_RHOTO</name>
<dbReference type="AlphaFoldDB" id="A0A0K3CHB2"/>
<dbReference type="Gene3D" id="1.10.1090.10">
    <property type="entry name" value="Cytochrome b-c1 complex subunit 7"/>
    <property type="match status" value="1"/>
</dbReference>
<dbReference type="GO" id="GO:0006122">
    <property type="term" value="P:mitochondrial electron transport, ubiquinol to cytochrome c"/>
    <property type="evidence" value="ECO:0007669"/>
    <property type="project" value="InterPro"/>
</dbReference>
<dbReference type="InterPro" id="IPR036544">
    <property type="entry name" value="QCR7_sf"/>
</dbReference>
<keyword evidence="7" id="KW-0496">Mitochondrion</keyword>
<evidence type="ECO:0000256" key="2">
    <source>
        <dbReference type="ARBA" id="ARBA00008554"/>
    </source>
</evidence>
<evidence type="ECO:0000313" key="11">
    <source>
        <dbReference type="EMBL" id="CTR08278.1"/>
    </source>
</evidence>
<evidence type="ECO:0000313" key="12">
    <source>
        <dbReference type="Proteomes" id="UP000199069"/>
    </source>
</evidence>
<dbReference type="STRING" id="5286.A0A0K3CHB2"/>
<keyword evidence="10" id="KW-0732">Signal</keyword>
<dbReference type="GO" id="GO:0045275">
    <property type="term" value="C:respiratory chain complex III"/>
    <property type="evidence" value="ECO:0007669"/>
    <property type="project" value="InterPro"/>
</dbReference>
<evidence type="ECO:0000256" key="6">
    <source>
        <dbReference type="ARBA" id="ARBA00022982"/>
    </source>
</evidence>
<dbReference type="GO" id="GO:0005743">
    <property type="term" value="C:mitochondrial inner membrane"/>
    <property type="evidence" value="ECO:0007669"/>
    <property type="project" value="UniProtKB-SubCell"/>
</dbReference>
<keyword evidence="8" id="KW-0472">Membrane</keyword>
<gene>
    <name evidence="11" type="primary">FGENESH: predicted gene_7.524</name>
    <name evidence="11" type="ORF">BN2166_0041390</name>
</gene>
<keyword evidence="5" id="KW-0999">Mitochondrion inner membrane</keyword>
<feature type="chain" id="PRO_5005495414" description="Complex III subunit 7" evidence="10">
    <location>
        <begin position="23"/>
        <end position="154"/>
    </location>
</feature>
<evidence type="ECO:0000256" key="10">
    <source>
        <dbReference type="SAM" id="SignalP"/>
    </source>
</evidence>
<organism evidence="11 12">
    <name type="scientific">Rhodotorula toruloides</name>
    <name type="common">Yeast</name>
    <name type="synonym">Rhodosporidium toruloides</name>
    <dbReference type="NCBI Taxonomy" id="5286"/>
    <lineage>
        <taxon>Eukaryota</taxon>
        <taxon>Fungi</taxon>
        <taxon>Dikarya</taxon>
        <taxon>Basidiomycota</taxon>
        <taxon>Pucciniomycotina</taxon>
        <taxon>Microbotryomycetes</taxon>
        <taxon>Sporidiobolales</taxon>
        <taxon>Sporidiobolaceae</taxon>
        <taxon>Rhodotorula</taxon>
    </lineage>
</organism>
<dbReference type="InterPro" id="IPR003197">
    <property type="entry name" value="QCR7"/>
</dbReference>
<keyword evidence="4" id="KW-0679">Respiratory chain</keyword>
<evidence type="ECO:0000256" key="7">
    <source>
        <dbReference type="ARBA" id="ARBA00023128"/>
    </source>
</evidence>
<dbReference type="EMBL" id="CWKI01000007">
    <property type="protein sequence ID" value="CTR08278.1"/>
    <property type="molecule type" value="Genomic_DNA"/>
</dbReference>
<sequence>MADSLGSLLLVALSLFNSLALAQLPPPETQTVTMSALGLSFAKQIKASRTFGPFITKLAHRYANLTGHRAHGLRYDDILIEESAAVQKVQTPSNSALGRLSEREAYDRAYRLRVASMCAIAHQELPKAEQVKPEEDVRYLKPLVEEVEAEEAER</sequence>
<reference evidence="11 12" key="1">
    <citation type="submission" date="2015-07" db="EMBL/GenBank/DDBJ databases">
        <authorList>
            <person name="Cajimat M.N.B."/>
            <person name="Milazzo M.L."/>
            <person name="Fulhorst C.F."/>
        </authorList>
    </citation>
    <scope>NUCLEOTIDE SEQUENCE [LARGE SCALE GENOMIC DNA]</scope>
    <source>
        <strain evidence="11">Single colony</strain>
    </source>
</reference>
<evidence type="ECO:0000256" key="3">
    <source>
        <dbReference type="ARBA" id="ARBA00022448"/>
    </source>
</evidence>
<keyword evidence="6" id="KW-0249">Electron transport</keyword>
<protein>
    <recommendedName>
        <fullName evidence="9">Complex III subunit 7</fullName>
    </recommendedName>
</protein>
<evidence type="ECO:0000256" key="8">
    <source>
        <dbReference type="ARBA" id="ARBA00023136"/>
    </source>
</evidence>
<evidence type="ECO:0000256" key="5">
    <source>
        <dbReference type="ARBA" id="ARBA00022792"/>
    </source>
</evidence>
<evidence type="ECO:0000256" key="9">
    <source>
        <dbReference type="ARBA" id="ARBA00031684"/>
    </source>
</evidence>
<keyword evidence="3" id="KW-0813">Transport</keyword>
<comment type="subcellular location">
    <subcellularLocation>
        <location evidence="1">Mitochondrion inner membrane</location>
        <topology evidence="1">Peripheral membrane protein</topology>
        <orientation evidence="1">Matrix side</orientation>
    </subcellularLocation>
</comment>
<feature type="signal peptide" evidence="10">
    <location>
        <begin position="1"/>
        <end position="22"/>
    </location>
</feature>
<dbReference type="Proteomes" id="UP000199069">
    <property type="component" value="Unassembled WGS sequence"/>
</dbReference>
<comment type="similarity">
    <text evidence="2">Belongs to the UQCRB/QCR7 family.</text>
</comment>
<proteinExistence type="inferred from homology"/>
<dbReference type="PANTHER" id="PTHR12022">
    <property type="entry name" value="UBIQUINOL-CYTOCHROME C REDUCTASE COMPLEX 14 KD PROTEIN"/>
    <property type="match status" value="1"/>
</dbReference>
<feature type="non-terminal residue" evidence="11">
    <location>
        <position position="154"/>
    </location>
</feature>
<evidence type="ECO:0000256" key="1">
    <source>
        <dbReference type="ARBA" id="ARBA00004443"/>
    </source>
</evidence>
<dbReference type="SUPFAM" id="SSF81524">
    <property type="entry name" value="14 kDa protein of cytochrome bc1 complex (Ubiquinol-cytochrome c reductase)"/>
    <property type="match status" value="1"/>
</dbReference>
<evidence type="ECO:0000256" key="4">
    <source>
        <dbReference type="ARBA" id="ARBA00022660"/>
    </source>
</evidence>